<proteinExistence type="predicted"/>
<protein>
    <submittedName>
        <fullName evidence="3">Uncharacterized protein</fullName>
    </submittedName>
</protein>
<feature type="transmembrane region" description="Helical" evidence="2">
    <location>
        <begin position="91"/>
        <end position="110"/>
    </location>
</feature>
<keyword evidence="2" id="KW-1133">Transmembrane helix</keyword>
<gene>
    <name evidence="3" type="ORF">GCM10009839_58780</name>
</gene>
<reference evidence="3 4" key="1">
    <citation type="journal article" date="2019" name="Int. J. Syst. Evol. Microbiol.">
        <title>The Global Catalogue of Microorganisms (GCM) 10K type strain sequencing project: providing services to taxonomists for standard genome sequencing and annotation.</title>
        <authorList>
            <consortium name="The Broad Institute Genomics Platform"/>
            <consortium name="The Broad Institute Genome Sequencing Center for Infectious Disease"/>
            <person name="Wu L."/>
            <person name="Ma J."/>
        </authorList>
    </citation>
    <scope>NUCLEOTIDE SEQUENCE [LARGE SCALE GENOMIC DNA]</scope>
    <source>
        <strain evidence="3 4">JCM 16014</strain>
    </source>
</reference>
<accession>A0ABN2V043</accession>
<feature type="compositionally biased region" description="Basic and acidic residues" evidence="1">
    <location>
        <begin position="48"/>
        <end position="60"/>
    </location>
</feature>
<name>A0ABN2V043_9ACTN</name>
<sequence>MADQRRPLSGLCVPILSPRRPWDPVGGKDAVGPKAPGGDSYRPVKGASVDDRQPDGEFGRHIPPVAPLPGYALAASAGPDARRRVTGKQTALVLVTAAVVALAVILAVIFPSGGRGHSAGESGGLSPTTASPTEATAHGIAAAAALDGLPGIHLSAFYAPSDGTSITQAELTVTNDGKASGTFEEPVTGKATMAWSGEQLYLKGDKEFWAQQAPQYGYDLTSSERWVAPEKNSGHYMLGSFGVNVGSLSPKSLAAIVRQVTSDPAAVQEDAGSPQGRQAISYTVDEQMVVLTADAPYTLVEIGFNPANARPVTTAAWHGQSGADGALAVSIDHHVELADGGGDDGDDGDDRFYNPYLVATPKPATDKEADATRAAATDAAASAVPPSSDAQAARLQGPNFVTTFNSPDLCTSDPCSYSFTVTNEGNAAAEAVLHVSFPGIPDIVHPLGTLSPGQSETVNGTRPNLAAGTRATVQHTDYSWVYSSAIYGPDPAVGQRLYARGLKPDDVFVATPLKPFVANLLDQMTKDAPITDEEVNKKVIDALQKANDAGKLPLLMTIAANGRLQNPGGLAKPLSDLKKKGNIRVLEQIAYLLKTDPQAKVWFDGDYKAGDGQTYRTDYIYTSNRGGQEVRRAVQVKTLEQWDKFWPRMKEGAEQLNGEHTNGPNAEKAPPGFERVLQINLELTPEDRAFTEDKSYFTRFLKSPRYAQARQNLCKRTGGDRIDRLVIVNGAGTYEWTDLTEIGVNCPKATG</sequence>
<feature type="region of interest" description="Disordered" evidence="1">
    <location>
        <begin position="361"/>
        <end position="390"/>
    </location>
</feature>
<keyword evidence="2" id="KW-0812">Transmembrane</keyword>
<keyword evidence="4" id="KW-1185">Reference proteome</keyword>
<evidence type="ECO:0000256" key="1">
    <source>
        <dbReference type="SAM" id="MobiDB-lite"/>
    </source>
</evidence>
<dbReference type="Proteomes" id="UP001500751">
    <property type="component" value="Unassembled WGS sequence"/>
</dbReference>
<evidence type="ECO:0000256" key="2">
    <source>
        <dbReference type="SAM" id="Phobius"/>
    </source>
</evidence>
<evidence type="ECO:0000313" key="3">
    <source>
        <dbReference type="EMBL" id="GAA2046570.1"/>
    </source>
</evidence>
<dbReference type="EMBL" id="BAAAQN010000041">
    <property type="protein sequence ID" value="GAA2046570.1"/>
    <property type="molecule type" value="Genomic_DNA"/>
</dbReference>
<evidence type="ECO:0000313" key="4">
    <source>
        <dbReference type="Proteomes" id="UP001500751"/>
    </source>
</evidence>
<organism evidence="3 4">
    <name type="scientific">Catenulispora yoronensis</name>
    <dbReference type="NCBI Taxonomy" id="450799"/>
    <lineage>
        <taxon>Bacteria</taxon>
        <taxon>Bacillati</taxon>
        <taxon>Actinomycetota</taxon>
        <taxon>Actinomycetes</taxon>
        <taxon>Catenulisporales</taxon>
        <taxon>Catenulisporaceae</taxon>
        <taxon>Catenulispora</taxon>
    </lineage>
</organism>
<comment type="caution">
    <text evidence="3">The sequence shown here is derived from an EMBL/GenBank/DDBJ whole genome shotgun (WGS) entry which is preliminary data.</text>
</comment>
<feature type="region of interest" description="Disordered" evidence="1">
    <location>
        <begin position="1"/>
        <end position="64"/>
    </location>
</feature>
<keyword evidence="2" id="KW-0472">Membrane</keyword>
<feature type="compositionally biased region" description="Low complexity" evidence="1">
    <location>
        <begin position="372"/>
        <end position="390"/>
    </location>
</feature>